<keyword evidence="1" id="KW-0472">Membrane</keyword>
<dbReference type="EMBL" id="JARIHO010000026">
    <property type="protein sequence ID" value="KAJ7340663.1"/>
    <property type="molecule type" value="Genomic_DNA"/>
</dbReference>
<reference evidence="2" key="1">
    <citation type="submission" date="2023-03" db="EMBL/GenBank/DDBJ databases">
        <title>Massive genome expansion in bonnet fungi (Mycena s.s.) driven by repeated elements and novel gene families across ecological guilds.</title>
        <authorList>
            <consortium name="Lawrence Berkeley National Laboratory"/>
            <person name="Harder C.B."/>
            <person name="Miyauchi S."/>
            <person name="Viragh M."/>
            <person name="Kuo A."/>
            <person name="Thoen E."/>
            <person name="Andreopoulos B."/>
            <person name="Lu D."/>
            <person name="Skrede I."/>
            <person name="Drula E."/>
            <person name="Henrissat B."/>
            <person name="Morin E."/>
            <person name="Kohler A."/>
            <person name="Barry K."/>
            <person name="LaButti K."/>
            <person name="Morin E."/>
            <person name="Salamov A."/>
            <person name="Lipzen A."/>
            <person name="Mereny Z."/>
            <person name="Hegedus B."/>
            <person name="Baldrian P."/>
            <person name="Stursova M."/>
            <person name="Weitz H."/>
            <person name="Taylor A."/>
            <person name="Grigoriev I.V."/>
            <person name="Nagy L.G."/>
            <person name="Martin F."/>
            <person name="Kauserud H."/>
        </authorList>
    </citation>
    <scope>NUCLEOTIDE SEQUENCE</scope>
    <source>
        <strain evidence="2">CBHHK002</strain>
    </source>
</reference>
<comment type="caution">
    <text evidence="2">The sequence shown here is derived from an EMBL/GenBank/DDBJ whole genome shotgun (WGS) entry which is preliminary data.</text>
</comment>
<evidence type="ECO:0000256" key="1">
    <source>
        <dbReference type="SAM" id="Phobius"/>
    </source>
</evidence>
<name>A0AAD6ZUT4_9AGAR</name>
<evidence type="ECO:0000313" key="2">
    <source>
        <dbReference type="EMBL" id="KAJ7340663.1"/>
    </source>
</evidence>
<dbReference type="AlphaFoldDB" id="A0AAD6ZUT4"/>
<sequence length="202" mass="22399">MCDERAVRHFHTIRVDPRDVEVLDPGKRDKPRKRGGAFAAGCIALAALALVCTQRWIDVHSEVNAPAVEFTRNSDEKAREERRSAKESGRKYHWNVGIHIAECGLLGVLDCFCEMRPCHENIVTTYNTGLGAVHARLGVDNPGDIGWGYHQYEGDGAEKKKREVNFIVVEVLQETSAGERQSSRLKSGGKLSVRGSLGKFKA</sequence>
<keyword evidence="3" id="KW-1185">Reference proteome</keyword>
<gene>
    <name evidence="2" type="ORF">DFH08DRAFT_811868</name>
</gene>
<protein>
    <submittedName>
        <fullName evidence="2">Uncharacterized protein</fullName>
    </submittedName>
</protein>
<keyword evidence="1" id="KW-1133">Transmembrane helix</keyword>
<accession>A0AAD6ZUT4</accession>
<feature type="transmembrane region" description="Helical" evidence="1">
    <location>
        <begin position="37"/>
        <end position="57"/>
    </location>
</feature>
<evidence type="ECO:0000313" key="3">
    <source>
        <dbReference type="Proteomes" id="UP001218218"/>
    </source>
</evidence>
<dbReference type="Proteomes" id="UP001218218">
    <property type="component" value="Unassembled WGS sequence"/>
</dbReference>
<keyword evidence="1" id="KW-0812">Transmembrane</keyword>
<proteinExistence type="predicted"/>
<organism evidence="2 3">
    <name type="scientific">Mycena albidolilacea</name>
    <dbReference type="NCBI Taxonomy" id="1033008"/>
    <lineage>
        <taxon>Eukaryota</taxon>
        <taxon>Fungi</taxon>
        <taxon>Dikarya</taxon>
        <taxon>Basidiomycota</taxon>
        <taxon>Agaricomycotina</taxon>
        <taxon>Agaricomycetes</taxon>
        <taxon>Agaricomycetidae</taxon>
        <taxon>Agaricales</taxon>
        <taxon>Marasmiineae</taxon>
        <taxon>Mycenaceae</taxon>
        <taxon>Mycena</taxon>
    </lineage>
</organism>